<dbReference type="GeneID" id="39590600"/>
<organism evidence="3 4">
    <name type="scientific">Apiotrichum porosum</name>
    <dbReference type="NCBI Taxonomy" id="105984"/>
    <lineage>
        <taxon>Eukaryota</taxon>
        <taxon>Fungi</taxon>
        <taxon>Dikarya</taxon>
        <taxon>Basidiomycota</taxon>
        <taxon>Agaricomycotina</taxon>
        <taxon>Tremellomycetes</taxon>
        <taxon>Trichosporonales</taxon>
        <taxon>Trichosporonaceae</taxon>
        <taxon>Apiotrichum</taxon>
    </lineage>
</organism>
<dbReference type="AlphaFoldDB" id="A0A427Y0K3"/>
<feature type="transmembrane region" description="Helical" evidence="2">
    <location>
        <begin position="71"/>
        <end position="97"/>
    </location>
</feature>
<proteinExistence type="predicted"/>
<dbReference type="Proteomes" id="UP000279236">
    <property type="component" value="Unassembled WGS sequence"/>
</dbReference>
<dbReference type="EMBL" id="RSCE01000003">
    <property type="protein sequence ID" value="RSH84535.1"/>
    <property type="molecule type" value="Genomic_DNA"/>
</dbReference>
<dbReference type="RefSeq" id="XP_028477983.1">
    <property type="nucleotide sequence ID" value="XM_028621531.1"/>
</dbReference>
<evidence type="ECO:0000256" key="2">
    <source>
        <dbReference type="SAM" id="Phobius"/>
    </source>
</evidence>
<keyword evidence="2" id="KW-0472">Membrane</keyword>
<keyword evidence="2" id="KW-1133">Transmembrane helix</keyword>
<keyword evidence="4" id="KW-1185">Reference proteome</keyword>
<sequence>MAPPTPPTQPEPPAKRTPSDTIGGIVHPLTVRQHLSFAIPALTICIGGPVAIGVVAYVLALVVPVPPLTQALNVVGCLSLGFLLKLGAMLCVPATIISVMHHQYGGGKYRLYCQVAAFGLAYWIMSTRIDELAAAGNQCQSRALGGAGRSRT</sequence>
<evidence type="ECO:0000313" key="4">
    <source>
        <dbReference type="Proteomes" id="UP000279236"/>
    </source>
</evidence>
<comment type="caution">
    <text evidence="3">The sequence shown here is derived from an EMBL/GenBank/DDBJ whole genome shotgun (WGS) entry which is preliminary data.</text>
</comment>
<accession>A0A427Y0K3</accession>
<protein>
    <submittedName>
        <fullName evidence="3">Uncharacterized protein</fullName>
    </submittedName>
</protein>
<name>A0A427Y0K3_9TREE</name>
<gene>
    <name evidence="3" type="ORF">EHS24_006057</name>
</gene>
<feature type="region of interest" description="Disordered" evidence="1">
    <location>
        <begin position="1"/>
        <end position="20"/>
    </location>
</feature>
<feature type="compositionally biased region" description="Pro residues" evidence="1">
    <location>
        <begin position="1"/>
        <end position="12"/>
    </location>
</feature>
<reference evidence="3 4" key="1">
    <citation type="submission" date="2018-11" db="EMBL/GenBank/DDBJ databases">
        <title>Genome sequence of Apiotrichum porosum DSM 27194.</title>
        <authorList>
            <person name="Aliyu H."/>
            <person name="Gorte O."/>
            <person name="Ochsenreither K."/>
        </authorList>
    </citation>
    <scope>NUCLEOTIDE SEQUENCE [LARGE SCALE GENOMIC DNA]</scope>
    <source>
        <strain evidence="3 4">DSM 27194</strain>
    </source>
</reference>
<evidence type="ECO:0000313" key="3">
    <source>
        <dbReference type="EMBL" id="RSH84535.1"/>
    </source>
</evidence>
<evidence type="ECO:0000256" key="1">
    <source>
        <dbReference type="SAM" id="MobiDB-lite"/>
    </source>
</evidence>
<feature type="transmembrane region" description="Helical" evidence="2">
    <location>
        <begin position="37"/>
        <end position="59"/>
    </location>
</feature>
<keyword evidence="2" id="KW-0812">Transmembrane</keyword>